<evidence type="ECO:0000313" key="3">
    <source>
        <dbReference type="EMBL" id="STY43410.1"/>
    </source>
</evidence>
<dbReference type="PANTHER" id="PTHR47618:SF1">
    <property type="entry name" value="BIFUNCTIONAL OLIGORIBONUCLEASE AND PAP PHOSPHATASE NRNA"/>
    <property type="match status" value="1"/>
</dbReference>
<proteinExistence type="predicted"/>
<sequence length="313" mass="35149">MKTKILEAIKQYDVIILHRHVRPDPDAYGSQMGLAEIIRASFTGKEVYSVGQPEESLRFLGEVDTIADEKYQDALVIVCDTANEERVSDRRYTSGKQLIKIDHHPNDDPYGDLLWVDTAASSCSEMIVDFYETFAAELTLSTTAARLLYAGIVGDTGRFLYPSTTEKTLRLAAKLVSFPFDRSAIYERLYELPRPIIQLSGYVLEHFEMDEYGAATVYLDDALLQKYAVDPRRASALVSILENVEGIRAWILFIQEGEFIRARLRSKGPVINELAKEYHGGGHPLASGATIHSPSEVEAMTRKLSLLCQNYSK</sequence>
<name>A0A378MAP5_LISGR</name>
<dbReference type="InterPro" id="IPR001667">
    <property type="entry name" value="DDH_dom"/>
</dbReference>
<dbReference type="Proteomes" id="UP000254879">
    <property type="component" value="Unassembled WGS sequence"/>
</dbReference>
<dbReference type="PANTHER" id="PTHR47618">
    <property type="entry name" value="BIFUNCTIONAL OLIGORIBONUCLEASE AND PAP PHOSPHATASE NRNA"/>
    <property type="match status" value="1"/>
</dbReference>
<dbReference type="GO" id="GO:0016787">
    <property type="term" value="F:hydrolase activity"/>
    <property type="evidence" value="ECO:0007669"/>
    <property type="project" value="UniProtKB-KW"/>
</dbReference>
<evidence type="ECO:0000259" key="1">
    <source>
        <dbReference type="Pfam" id="PF01368"/>
    </source>
</evidence>
<dbReference type="Gene3D" id="3.10.310.30">
    <property type="match status" value="1"/>
</dbReference>
<keyword evidence="3" id="KW-0378">Hydrolase</keyword>
<dbReference type="SUPFAM" id="SSF64182">
    <property type="entry name" value="DHH phosphoesterases"/>
    <property type="match status" value="1"/>
</dbReference>
<dbReference type="GO" id="GO:0003676">
    <property type="term" value="F:nucleic acid binding"/>
    <property type="evidence" value="ECO:0007669"/>
    <property type="project" value="InterPro"/>
</dbReference>
<feature type="domain" description="DHHA1" evidence="2">
    <location>
        <begin position="226"/>
        <end position="306"/>
    </location>
</feature>
<dbReference type="InterPro" id="IPR051319">
    <property type="entry name" value="Oligoribo/pAp-PDE_c-di-AMP_PDE"/>
</dbReference>
<gene>
    <name evidence="3" type="primary">nrnA</name>
    <name evidence="3" type="ORF">NCTC10815_00705</name>
</gene>
<protein>
    <submittedName>
        <fullName evidence="3">Bifunctional oligoribonuclease and PAP phosphatase nrnA</fullName>
        <ecNumber evidence="3">3.1.-.-</ecNumber>
    </submittedName>
</protein>
<accession>A0A378MAP5</accession>
<dbReference type="Gene3D" id="3.90.1640.10">
    <property type="entry name" value="inorganic pyrophosphatase (n-terminal core)"/>
    <property type="match status" value="1"/>
</dbReference>
<evidence type="ECO:0000259" key="2">
    <source>
        <dbReference type="Pfam" id="PF02272"/>
    </source>
</evidence>
<dbReference type="AlphaFoldDB" id="A0A378MAP5"/>
<dbReference type="Pfam" id="PF02272">
    <property type="entry name" value="DHHA1"/>
    <property type="match status" value="1"/>
</dbReference>
<dbReference type="EC" id="3.1.-.-" evidence="3"/>
<dbReference type="InterPro" id="IPR038763">
    <property type="entry name" value="DHH_sf"/>
</dbReference>
<evidence type="ECO:0000313" key="4">
    <source>
        <dbReference type="Proteomes" id="UP000254879"/>
    </source>
</evidence>
<organism evidence="3 4">
    <name type="scientific">Listeria grayi</name>
    <name type="common">Listeria murrayi</name>
    <dbReference type="NCBI Taxonomy" id="1641"/>
    <lineage>
        <taxon>Bacteria</taxon>
        <taxon>Bacillati</taxon>
        <taxon>Bacillota</taxon>
        <taxon>Bacilli</taxon>
        <taxon>Bacillales</taxon>
        <taxon>Listeriaceae</taxon>
        <taxon>Listeria</taxon>
    </lineage>
</organism>
<dbReference type="InterPro" id="IPR003156">
    <property type="entry name" value="DHHA1_dom"/>
</dbReference>
<dbReference type="EMBL" id="UGPG01000001">
    <property type="protein sequence ID" value="STY43410.1"/>
    <property type="molecule type" value="Genomic_DNA"/>
</dbReference>
<feature type="domain" description="DDH" evidence="1">
    <location>
        <begin position="15"/>
        <end position="152"/>
    </location>
</feature>
<dbReference type="Pfam" id="PF01368">
    <property type="entry name" value="DHH"/>
    <property type="match status" value="1"/>
</dbReference>
<dbReference type="RefSeq" id="WP_115345643.1">
    <property type="nucleotide sequence ID" value="NZ_UGPG01000001.1"/>
</dbReference>
<reference evidence="3 4" key="1">
    <citation type="submission" date="2018-06" db="EMBL/GenBank/DDBJ databases">
        <authorList>
            <consortium name="Pathogen Informatics"/>
            <person name="Doyle S."/>
        </authorList>
    </citation>
    <scope>NUCLEOTIDE SEQUENCE [LARGE SCALE GENOMIC DNA]</scope>
    <source>
        <strain evidence="4">NCTC 10815</strain>
    </source>
</reference>